<proteinExistence type="predicted"/>
<feature type="domain" description="Aspartic peptidase DDI1-type" evidence="2">
    <location>
        <begin position="196"/>
        <end position="310"/>
    </location>
</feature>
<dbReference type="CDD" id="cd05479">
    <property type="entry name" value="RP_DDI"/>
    <property type="match status" value="1"/>
</dbReference>
<dbReference type="Pfam" id="PF09668">
    <property type="entry name" value="Asp_protease"/>
    <property type="match status" value="1"/>
</dbReference>
<comment type="caution">
    <text evidence="3">The sequence shown here is derived from an EMBL/GenBank/DDBJ whole genome shotgun (WGS) entry which is preliminary data.</text>
</comment>
<dbReference type="InterPro" id="IPR019103">
    <property type="entry name" value="Peptidase_aspartic_DDI1-type"/>
</dbReference>
<organism evidence="3 4">
    <name type="scientific">Triparma columacea</name>
    <dbReference type="NCBI Taxonomy" id="722753"/>
    <lineage>
        <taxon>Eukaryota</taxon>
        <taxon>Sar</taxon>
        <taxon>Stramenopiles</taxon>
        <taxon>Ochrophyta</taxon>
        <taxon>Bolidophyceae</taxon>
        <taxon>Parmales</taxon>
        <taxon>Triparmaceae</taxon>
        <taxon>Triparma</taxon>
    </lineage>
</organism>
<feature type="region of interest" description="Disordered" evidence="1">
    <location>
        <begin position="342"/>
        <end position="402"/>
    </location>
</feature>
<dbReference type="AlphaFoldDB" id="A0A9W7GE64"/>
<evidence type="ECO:0000313" key="3">
    <source>
        <dbReference type="EMBL" id="GMI41579.1"/>
    </source>
</evidence>
<dbReference type="PANTHER" id="PTHR15397">
    <property type="entry name" value="SODIUM-GLUCOSE COTRANSPORTER REGULATORY PROTEIN -RELATED"/>
    <property type="match status" value="1"/>
</dbReference>
<dbReference type="GO" id="GO:0006508">
    <property type="term" value="P:proteolysis"/>
    <property type="evidence" value="ECO:0007669"/>
    <property type="project" value="InterPro"/>
</dbReference>
<reference evidence="4" key="1">
    <citation type="journal article" date="2023" name="Commun. Biol.">
        <title>Genome analysis of Parmales, the sister group of diatoms, reveals the evolutionary specialization of diatoms from phago-mixotrophs to photoautotrophs.</title>
        <authorList>
            <person name="Ban H."/>
            <person name="Sato S."/>
            <person name="Yoshikawa S."/>
            <person name="Yamada K."/>
            <person name="Nakamura Y."/>
            <person name="Ichinomiya M."/>
            <person name="Sato N."/>
            <person name="Blanc-Mathieu R."/>
            <person name="Endo H."/>
            <person name="Kuwata A."/>
            <person name="Ogata H."/>
        </authorList>
    </citation>
    <scope>NUCLEOTIDE SEQUENCE [LARGE SCALE GENOMIC DNA]</scope>
</reference>
<dbReference type="EMBL" id="BRYA01000154">
    <property type="protein sequence ID" value="GMI41579.1"/>
    <property type="molecule type" value="Genomic_DNA"/>
</dbReference>
<evidence type="ECO:0000256" key="1">
    <source>
        <dbReference type="SAM" id="MobiDB-lite"/>
    </source>
</evidence>
<keyword evidence="4" id="KW-1185">Reference proteome</keyword>
<sequence length="402" mass="43403">MSDLNLTIFCESTGMSDQITLPTPAPPPAASGGLDFSSLLGGAAPAAAPAGAAGGFSFDSLLGGAPPPPAGPISRPNMSLDDLMNSNPNPNHFVNLILSKQHENCLKELRFHHPLLANELSSASNEKAAALLWQSYLVKSSISGATRVTESRSKEAQMEARLRANPMDEEANAYFGDKIRLKQVHEQYELMMETFPEAMGKVLMLYINTKINGKEQIAFVDSGAQMTVMSQKCAEKMGILHLVDKRFAGVAVGVGSSKILGKVHLAEMEINGVIFQVTVTVMDDSEGLGDKNMDFLLGLDMLKRHRCSINLHANQLEFTTGGVVTPFLQEYQLPVNKGGTMGFDAEGSNKEIDEAMRRSLKEADEKKEKADDKGDDKGDEQMKDVDAADNEGGGGKRPKQDE</sequence>
<feature type="compositionally biased region" description="Basic and acidic residues" evidence="1">
    <location>
        <begin position="347"/>
        <end position="386"/>
    </location>
</feature>
<dbReference type="GO" id="GO:0004190">
    <property type="term" value="F:aspartic-type endopeptidase activity"/>
    <property type="evidence" value="ECO:0007669"/>
    <property type="project" value="InterPro"/>
</dbReference>
<dbReference type="PANTHER" id="PTHR15397:SF3">
    <property type="entry name" value="DNA DAMAGE INDUCIBLE 1 HOMOLOG 2"/>
    <property type="match status" value="1"/>
</dbReference>
<dbReference type="OrthoDB" id="1047367at2759"/>
<protein>
    <recommendedName>
        <fullName evidence="2">Aspartic peptidase DDI1-type domain-containing protein</fullName>
    </recommendedName>
</protein>
<dbReference type="SUPFAM" id="SSF50630">
    <property type="entry name" value="Acid proteases"/>
    <property type="match status" value="1"/>
</dbReference>
<dbReference type="InterPro" id="IPR021109">
    <property type="entry name" value="Peptidase_aspartic_dom_sf"/>
</dbReference>
<gene>
    <name evidence="3" type="ORF">TrCOL_g11878</name>
</gene>
<evidence type="ECO:0000259" key="2">
    <source>
        <dbReference type="Pfam" id="PF09668"/>
    </source>
</evidence>
<dbReference type="Proteomes" id="UP001165065">
    <property type="component" value="Unassembled WGS sequence"/>
</dbReference>
<accession>A0A9W7GE64</accession>
<evidence type="ECO:0000313" key="4">
    <source>
        <dbReference type="Proteomes" id="UP001165065"/>
    </source>
</evidence>
<name>A0A9W7GE64_9STRA</name>
<dbReference type="Gene3D" id="2.40.70.10">
    <property type="entry name" value="Acid Proteases"/>
    <property type="match status" value="1"/>
</dbReference>